<dbReference type="PANTHER" id="PTHR37534">
    <property type="entry name" value="TRANSCRIPTIONAL ACTIVATOR PROTEIN UGA3"/>
    <property type="match status" value="1"/>
</dbReference>
<dbReference type="STRING" id="857342.A0A2T3B627"/>
<dbReference type="GeneID" id="36573697"/>
<evidence type="ECO:0008006" key="6">
    <source>
        <dbReference type="Google" id="ProtNLM"/>
    </source>
</evidence>
<dbReference type="GO" id="GO:0003700">
    <property type="term" value="F:DNA-binding transcription factor activity"/>
    <property type="evidence" value="ECO:0007669"/>
    <property type="project" value="TreeGrafter"/>
</dbReference>
<keyword evidence="2" id="KW-0539">Nucleus</keyword>
<feature type="region of interest" description="Disordered" evidence="3">
    <location>
        <begin position="21"/>
        <end position="40"/>
    </location>
</feature>
<evidence type="ECO:0000256" key="3">
    <source>
        <dbReference type="SAM" id="MobiDB-lite"/>
    </source>
</evidence>
<accession>A0A2T3B627</accession>
<feature type="compositionally biased region" description="Polar residues" evidence="3">
    <location>
        <begin position="121"/>
        <end position="143"/>
    </location>
</feature>
<keyword evidence="5" id="KW-1185">Reference proteome</keyword>
<proteinExistence type="predicted"/>
<evidence type="ECO:0000313" key="4">
    <source>
        <dbReference type="EMBL" id="PSS22214.1"/>
    </source>
</evidence>
<feature type="compositionally biased region" description="Polar residues" evidence="3">
    <location>
        <begin position="99"/>
        <end position="112"/>
    </location>
</feature>
<sequence>MNEPPTCHDVARVDAVRVSANKQSNVDGVSNGDGAPKQTFGNLRFRHGSSARYDSYFAKDQPWVKISGKICSEFVEELPELEEIYSGNPNARAVGVSDAATSQSRPTESPTASAAVDSIASEDQTFAARSSSRTPQSLFSDITTPAKRRRTNESDRASFHSIGQTASILSYHERTHSFEDPVIRQDDAIDSLLRAADFSEHRSHQIGPLGSPSQSQIRAYAEDQNDTPRPWPHVNIQEACLMRYFIDKLACWFDLCDPERHFALVVPQRAKHCPALLNAIYTASARHLCRLDKYKKGNVVEYMEKRLTDLHIETAVEYHSRCIEHLVAVSGDPEAVFDENLLVASIILRFYEEVDAPLNGGDWETGLQGTGVFIEAQASSVSQSSLRRAAFRVAYRQEVYIAFIRQRPFRLPLNCDDYRSLEPADDHTWAHRVIVHCADVLRYCYGEDRSNNDDYYELVEYYHGWDSLRPKSFEPIFERPPDIDRGEVYPELWFLSDCHVQHFDLSKILLKVYDPRIPRLGPSHRAATRQVEVEVNEIVKRLCGVALSNRRAPPTMNTACIAIAICGDQFTELREQQSILDVLVYTDTKHGWPTKEIQDRLKNAWGWPKGR</sequence>
<reference evidence="4 5" key="1">
    <citation type="journal article" date="2018" name="New Phytol.">
        <title>Comparative genomics and transcriptomics depict ericoid mycorrhizal fungi as versatile saprotrophs and plant mutualists.</title>
        <authorList>
            <person name="Martino E."/>
            <person name="Morin E."/>
            <person name="Grelet G.A."/>
            <person name="Kuo A."/>
            <person name="Kohler A."/>
            <person name="Daghino S."/>
            <person name="Barry K.W."/>
            <person name="Cichocki N."/>
            <person name="Clum A."/>
            <person name="Dockter R.B."/>
            <person name="Hainaut M."/>
            <person name="Kuo R.C."/>
            <person name="LaButti K."/>
            <person name="Lindahl B.D."/>
            <person name="Lindquist E.A."/>
            <person name="Lipzen A."/>
            <person name="Khouja H.R."/>
            <person name="Magnuson J."/>
            <person name="Murat C."/>
            <person name="Ohm R.A."/>
            <person name="Singer S.W."/>
            <person name="Spatafora J.W."/>
            <person name="Wang M."/>
            <person name="Veneault-Fourrey C."/>
            <person name="Henrissat B."/>
            <person name="Grigoriev I.V."/>
            <person name="Martin F.M."/>
            <person name="Perotto S."/>
        </authorList>
    </citation>
    <scope>NUCLEOTIDE SEQUENCE [LARGE SCALE GENOMIC DNA]</scope>
    <source>
        <strain evidence="4 5">ATCC 22711</strain>
    </source>
</reference>
<dbReference type="Pfam" id="PF11951">
    <property type="entry name" value="Fungal_trans_2"/>
    <property type="match status" value="1"/>
</dbReference>
<dbReference type="InterPro" id="IPR021858">
    <property type="entry name" value="Fun_TF"/>
</dbReference>
<dbReference type="PANTHER" id="PTHR37534:SF2">
    <property type="entry name" value="N-ACETYLTRANSFERASE DOMAIN-CONTAINING PROTEIN"/>
    <property type="match status" value="1"/>
</dbReference>
<dbReference type="AlphaFoldDB" id="A0A2T3B627"/>
<dbReference type="GO" id="GO:0000976">
    <property type="term" value="F:transcription cis-regulatory region binding"/>
    <property type="evidence" value="ECO:0007669"/>
    <property type="project" value="TreeGrafter"/>
</dbReference>
<protein>
    <recommendedName>
        <fullName evidence="6">ARCA protein</fullName>
    </recommendedName>
</protein>
<dbReference type="Proteomes" id="UP000241818">
    <property type="component" value="Unassembled WGS sequence"/>
</dbReference>
<dbReference type="InParanoid" id="A0A2T3B627"/>
<organism evidence="4 5">
    <name type="scientific">Amorphotheca resinae ATCC 22711</name>
    <dbReference type="NCBI Taxonomy" id="857342"/>
    <lineage>
        <taxon>Eukaryota</taxon>
        <taxon>Fungi</taxon>
        <taxon>Dikarya</taxon>
        <taxon>Ascomycota</taxon>
        <taxon>Pezizomycotina</taxon>
        <taxon>Leotiomycetes</taxon>
        <taxon>Helotiales</taxon>
        <taxon>Amorphothecaceae</taxon>
        <taxon>Amorphotheca</taxon>
    </lineage>
</organism>
<evidence type="ECO:0000256" key="1">
    <source>
        <dbReference type="ARBA" id="ARBA00004123"/>
    </source>
</evidence>
<feature type="region of interest" description="Disordered" evidence="3">
    <location>
        <begin position="95"/>
        <end position="159"/>
    </location>
</feature>
<gene>
    <name evidence="4" type="ORF">M430DRAFT_274567</name>
</gene>
<comment type="subcellular location">
    <subcellularLocation>
        <location evidence="1">Nucleus</location>
    </subcellularLocation>
</comment>
<name>A0A2T3B627_AMORE</name>
<evidence type="ECO:0000256" key="2">
    <source>
        <dbReference type="ARBA" id="ARBA00023242"/>
    </source>
</evidence>
<dbReference type="EMBL" id="KZ679009">
    <property type="protein sequence ID" value="PSS22214.1"/>
    <property type="molecule type" value="Genomic_DNA"/>
</dbReference>
<dbReference type="RefSeq" id="XP_024722369.1">
    <property type="nucleotide sequence ID" value="XM_024865616.1"/>
</dbReference>
<evidence type="ECO:0000313" key="5">
    <source>
        <dbReference type="Proteomes" id="UP000241818"/>
    </source>
</evidence>
<dbReference type="GO" id="GO:0045944">
    <property type="term" value="P:positive regulation of transcription by RNA polymerase II"/>
    <property type="evidence" value="ECO:0007669"/>
    <property type="project" value="TreeGrafter"/>
</dbReference>
<dbReference type="OrthoDB" id="407832at2759"/>
<dbReference type="GO" id="GO:0005634">
    <property type="term" value="C:nucleus"/>
    <property type="evidence" value="ECO:0007669"/>
    <property type="project" value="UniProtKB-SubCell"/>
</dbReference>